<evidence type="ECO:0000256" key="3">
    <source>
        <dbReference type="ARBA" id="ARBA00022692"/>
    </source>
</evidence>
<keyword evidence="2" id="KW-0813">Transport</keyword>
<comment type="subcellular location">
    <subcellularLocation>
        <location evidence="1">Membrane</location>
        <topology evidence="1">Multi-pass membrane protein</topology>
    </subcellularLocation>
</comment>
<evidence type="ECO:0000259" key="8">
    <source>
        <dbReference type="Pfam" id="PF01794"/>
    </source>
</evidence>
<feature type="transmembrane region" description="Helical" evidence="7">
    <location>
        <begin position="20"/>
        <end position="40"/>
    </location>
</feature>
<dbReference type="Proteomes" id="UP000034854">
    <property type="component" value="Unassembled WGS sequence"/>
</dbReference>
<keyword evidence="3 7" id="KW-0812">Transmembrane</keyword>
<feature type="transmembrane region" description="Helical" evidence="7">
    <location>
        <begin position="96"/>
        <end position="117"/>
    </location>
</feature>
<feature type="transmembrane region" description="Helical" evidence="7">
    <location>
        <begin position="159"/>
        <end position="180"/>
    </location>
</feature>
<evidence type="ECO:0000256" key="5">
    <source>
        <dbReference type="ARBA" id="ARBA00023004"/>
    </source>
</evidence>
<gene>
    <name evidence="9" type="ORF">UU34_C0004G0011</name>
</gene>
<dbReference type="AlphaFoldDB" id="A0A0G0WSP3"/>
<feature type="transmembrane region" description="Helical" evidence="7">
    <location>
        <begin position="129"/>
        <end position="147"/>
    </location>
</feature>
<name>A0A0G0WSP3_9BACT</name>
<evidence type="ECO:0000256" key="2">
    <source>
        <dbReference type="ARBA" id="ARBA00022448"/>
    </source>
</evidence>
<dbReference type="InterPro" id="IPR013130">
    <property type="entry name" value="Fe3_Rdtase_TM_dom"/>
</dbReference>
<keyword evidence="6 7" id="KW-0472">Membrane</keyword>
<evidence type="ECO:0000313" key="10">
    <source>
        <dbReference type="Proteomes" id="UP000034854"/>
    </source>
</evidence>
<evidence type="ECO:0000256" key="4">
    <source>
        <dbReference type="ARBA" id="ARBA00022989"/>
    </source>
</evidence>
<comment type="caution">
    <text evidence="9">The sequence shown here is derived from an EMBL/GenBank/DDBJ whole genome shotgun (WGS) entry which is preliminary data.</text>
</comment>
<protein>
    <submittedName>
        <fullName evidence="9">Sulfoxide reductase heme-binding subunit YedZ</fullName>
    </submittedName>
</protein>
<keyword evidence="4 7" id="KW-1133">Transmembrane helix</keyword>
<dbReference type="InterPro" id="IPR022837">
    <property type="entry name" value="MsrQ-like"/>
</dbReference>
<proteinExistence type="predicted"/>
<organism evidence="9 10">
    <name type="scientific">Candidatus Curtissbacteria bacterium GW2011_GWA1_41_11</name>
    <dbReference type="NCBI Taxonomy" id="1618409"/>
    <lineage>
        <taxon>Bacteria</taxon>
        <taxon>Candidatus Curtissiibacteriota</taxon>
    </lineage>
</organism>
<dbReference type="GO" id="GO:0020037">
    <property type="term" value="F:heme binding"/>
    <property type="evidence" value="ECO:0007669"/>
    <property type="project" value="TreeGrafter"/>
</dbReference>
<feature type="transmembrane region" description="Helical" evidence="7">
    <location>
        <begin position="186"/>
        <end position="206"/>
    </location>
</feature>
<sequence length="210" mass="24574">MDQDLQTKIFKWFAGRRIKIVDLFKYLYLAIAIFWVFAAYENFSNGNLEGFIYKTGVGSGKIALLLLGIVVLPGILGRFRIEIKLTRIITLFRRQLGIVAFLIAFTHFIIVRGFLYISGFNPFKVPLELFVVMGMSALFLLFLMFLTSNDTSKKRLGKWWKYLHRLIYLVLWLLVLHTGLQRISVWSVYIFIFASVEVASWAYYFLKKRV</sequence>
<dbReference type="PANTHER" id="PTHR36964">
    <property type="entry name" value="PROTEIN-METHIONINE-SULFOXIDE REDUCTASE HEME-BINDING SUBUNIT MSRQ"/>
    <property type="match status" value="1"/>
</dbReference>
<keyword evidence="5" id="KW-0408">Iron</keyword>
<evidence type="ECO:0000256" key="1">
    <source>
        <dbReference type="ARBA" id="ARBA00004141"/>
    </source>
</evidence>
<dbReference type="GO" id="GO:0016679">
    <property type="term" value="F:oxidoreductase activity, acting on diphenols and related substances as donors"/>
    <property type="evidence" value="ECO:0007669"/>
    <property type="project" value="TreeGrafter"/>
</dbReference>
<dbReference type="EMBL" id="LCAG01000004">
    <property type="protein sequence ID" value="KKR87470.1"/>
    <property type="molecule type" value="Genomic_DNA"/>
</dbReference>
<dbReference type="GO" id="GO:0005886">
    <property type="term" value="C:plasma membrane"/>
    <property type="evidence" value="ECO:0007669"/>
    <property type="project" value="TreeGrafter"/>
</dbReference>
<feature type="domain" description="Ferric oxidoreductase" evidence="8">
    <location>
        <begin position="60"/>
        <end position="174"/>
    </location>
</feature>
<dbReference type="PANTHER" id="PTHR36964:SF1">
    <property type="entry name" value="PROTEIN-METHIONINE-SULFOXIDE REDUCTASE HEME-BINDING SUBUNIT MSRQ"/>
    <property type="match status" value="1"/>
</dbReference>
<evidence type="ECO:0000256" key="7">
    <source>
        <dbReference type="SAM" id="Phobius"/>
    </source>
</evidence>
<evidence type="ECO:0000313" key="9">
    <source>
        <dbReference type="EMBL" id="KKR87470.1"/>
    </source>
</evidence>
<reference evidence="9 10" key="1">
    <citation type="journal article" date="2015" name="Nature">
        <title>rRNA introns, odd ribosomes, and small enigmatic genomes across a large radiation of phyla.</title>
        <authorList>
            <person name="Brown C.T."/>
            <person name="Hug L.A."/>
            <person name="Thomas B.C."/>
            <person name="Sharon I."/>
            <person name="Castelle C.J."/>
            <person name="Singh A."/>
            <person name="Wilkins M.J."/>
            <person name="Williams K.H."/>
            <person name="Banfield J.F."/>
        </authorList>
    </citation>
    <scope>NUCLEOTIDE SEQUENCE [LARGE SCALE GENOMIC DNA]</scope>
</reference>
<accession>A0A0G0WSP3</accession>
<dbReference type="GO" id="GO:0010181">
    <property type="term" value="F:FMN binding"/>
    <property type="evidence" value="ECO:0007669"/>
    <property type="project" value="TreeGrafter"/>
</dbReference>
<dbReference type="Pfam" id="PF01794">
    <property type="entry name" value="Ferric_reduct"/>
    <property type="match status" value="1"/>
</dbReference>
<feature type="transmembrane region" description="Helical" evidence="7">
    <location>
        <begin position="52"/>
        <end position="76"/>
    </location>
</feature>
<evidence type="ECO:0000256" key="6">
    <source>
        <dbReference type="ARBA" id="ARBA00023136"/>
    </source>
</evidence>